<dbReference type="Proteomes" id="UP000054321">
    <property type="component" value="Unassembled WGS sequence"/>
</dbReference>
<reference evidence="3" key="2">
    <citation type="submission" date="2015-01" db="EMBL/GenBank/DDBJ databases">
        <title>Evolutionary Origins and Diversification of the Mycorrhizal Mutualists.</title>
        <authorList>
            <consortium name="DOE Joint Genome Institute"/>
            <consortium name="Mycorrhizal Genomics Consortium"/>
            <person name="Kohler A."/>
            <person name="Kuo A."/>
            <person name="Nagy L.G."/>
            <person name="Floudas D."/>
            <person name="Copeland A."/>
            <person name="Barry K.W."/>
            <person name="Cichocki N."/>
            <person name="Veneault-Fourrey C."/>
            <person name="LaButti K."/>
            <person name="Lindquist E.A."/>
            <person name="Lipzen A."/>
            <person name="Lundell T."/>
            <person name="Morin E."/>
            <person name="Murat C."/>
            <person name="Riley R."/>
            <person name="Ohm R."/>
            <person name="Sun H."/>
            <person name="Tunlid A."/>
            <person name="Henrissat B."/>
            <person name="Grigoriev I.V."/>
            <person name="Hibbett D.S."/>
            <person name="Martin F."/>
        </authorList>
    </citation>
    <scope>NUCLEOTIDE SEQUENCE [LARGE SCALE GENOMIC DNA]</scope>
    <source>
        <strain evidence="3">Zn</strain>
    </source>
</reference>
<keyword evidence="3" id="KW-1185">Reference proteome</keyword>
<dbReference type="AlphaFoldDB" id="A0A0C3HW15"/>
<feature type="signal peptide" evidence="1">
    <location>
        <begin position="1"/>
        <end position="22"/>
    </location>
</feature>
<dbReference type="SUPFAM" id="SSF48452">
    <property type="entry name" value="TPR-like"/>
    <property type="match status" value="1"/>
</dbReference>
<dbReference type="Pfam" id="PF13424">
    <property type="entry name" value="TPR_12"/>
    <property type="match status" value="1"/>
</dbReference>
<dbReference type="PANTHER" id="PTHR46082">
    <property type="entry name" value="ATP/GTP-BINDING PROTEIN-RELATED"/>
    <property type="match status" value="1"/>
</dbReference>
<evidence type="ECO:0000313" key="2">
    <source>
        <dbReference type="EMBL" id="KIN07095.1"/>
    </source>
</evidence>
<proteinExistence type="predicted"/>
<feature type="chain" id="PRO_5002165602" description="Kinesin light chain" evidence="1">
    <location>
        <begin position="23"/>
        <end position="373"/>
    </location>
</feature>
<dbReference type="InterPro" id="IPR053137">
    <property type="entry name" value="NLR-like"/>
</dbReference>
<dbReference type="Gene3D" id="1.25.40.10">
    <property type="entry name" value="Tetratricopeptide repeat domain"/>
    <property type="match status" value="1"/>
</dbReference>
<dbReference type="STRING" id="913774.A0A0C3HW15"/>
<reference evidence="2 3" key="1">
    <citation type="submission" date="2014-04" db="EMBL/GenBank/DDBJ databases">
        <authorList>
            <consortium name="DOE Joint Genome Institute"/>
            <person name="Kuo A."/>
            <person name="Martino E."/>
            <person name="Perotto S."/>
            <person name="Kohler A."/>
            <person name="Nagy L.G."/>
            <person name="Floudas D."/>
            <person name="Copeland A."/>
            <person name="Barry K.W."/>
            <person name="Cichocki N."/>
            <person name="Veneault-Fourrey C."/>
            <person name="LaButti K."/>
            <person name="Lindquist E.A."/>
            <person name="Lipzen A."/>
            <person name="Lundell T."/>
            <person name="Morin E."/>
            <person name="Murat C."/>
            <person name="Sun H."/>
            <person name="Tunlid A."/>
            <person name="Henrissat B."/>
            <person name="Grigoriev I.V."/>
            <person name="Hibbett D.S."/>
            <person name="Martin F."/>
            <person name="Nordberg H.P."/>
            <person name="Cantor M.N."/>
            <person name="Hua S.X."/>
        </authorList>
    </citation>
    <scope>NUCLEOTIDE SEQUENCE [LARGE SCALE GENOMIC DNA]</scope>
    <source>
        <strain evidence="2 3">Zn</strain>
    </source>
</reference>
<name>A0A0C3HW15_OIDMZ</name>
<dbReference type="PANTHER" id="PTHR46082:SF6">
    <property type="entry name" value="AAA+ ATPASE DOMAIN-CONTAINING PROTEIN-RELATED"/>
    <property type="match status" value="1"/>
</dbReference>
<evidence type="ECO:0000313" key="3">
    <source>
        <dbReference type="Proteomes" id="UP000054321"/>
    </source>
</evidence>
<protein>
    <recommendedName>
        <fullName evidence="4">Kinesin light chain</fullName>
    </recommendedName>
</protein>
<keyword evidence="1" id="KW-0732">Signal</keyword>
<dbReference type="InParanoid" id="A0A0C3HW15"/>
<dbReference type="HOGENOM" id="CLU_742059_0_0_1"/>
<evidence type="ECO:0008006" key="4">
    <source>
        <dbReference type="Google" id="ProtNLM"/>
    </source>
</evidence>
<evidence type="ECO:0000256" key="1">
    <source>
        <dbReference type="SAM" id="SignalP"/>
    </source>
</evidence>
<sequence>MRFEFYLFLVSAVAAAITNIQAIENSRTIRRQNDNLINWELVLWEDRFCSETLPFYAVFDGPGPTDCISVANLSLPYFVGIGYASNFLQLNLWAEDDCNSSSMPDSWIISGNFDLPLGPPGFDLLSCTDTSSLPSPLLSFSITAAYIWQVIFWEETECGGDELGFFSGLPEAQTINQCINLFGSPAASFQSFEFGAGVPPALGVGPTNFVLEMYFSDDCGPTPDISFLPEAVALSCFDMQNAVCDDHSKTFTALNGLGQVFDYQGLYNKAEKLYREVLEARKRVFGPEHPDTLASMANLELTYSNQGRWEEAEELELQVLETMGNLSSMYWNQGSWKEKVVGNRPKSWRETRKRVLGAEHPDTLTNMANLAFT</sequence>
<dbReference type="InterPro" id="IPR011990">
    <property type="entry name" value="TPR-like_helical_dom_sf"/>
</dbReference>
<dbReference type="OrthoDB" id="5986190at2759"/>
<accession>A0A0C3HW15</accession>
<dbReference type="EMBL" id="KN832870">
    <property type="protein sequence ID" value="KIN07095.1"/>
    <property type="molecule type" value="Genomic_DNA"/>
</dbReference>
<organism evidence="2 3">
    <name type="scientific">Oidiodendron maius (strain Zn)</name>
    <dbReference type="NCBI Taxonomy" id="913774"/>
    <lineage>
        <taxon>Eukaryota</taxon>
        <taxon>Fungi</taxon>
        <taxon>Dikarya</taxon>
        <taxon>Ascomycota</taxon>
        <taxon>Pezizomycotina</taxon>
        <taxon>Leotiomycetes</taxon>
        <taxon>Leotiomycetes incertae sedis</taxon>
        <taxon>Myxotrichaceae</taxon>
        <taxon>Oidiodendron</taxon>
    </lineage>
</organism>
<gene>
    <name evidence="2" type="ORF">OIDMADRAFT_174122</name>
</gene>